<dbReference type="EMBL" id="JBHSMF010000009">
    <property type="protein sequence ID" value="MFC5499236.1"/>
    <property type="molecule type" value="Genomic_DNA"/>
</dbReference>
<name>A0ABW0NFT1_9BURK</name>
<evidence type="ECO:0000313" key="5">
    <source>
        <dbReference type="Proteomes" id="UP001596037"/>
    </source>
</evidence>
<dbReference type="RefSeq" id="WP_376851426.1">
    <property type="nucleotide sequence ID" value="NZ_JBHSMF010000009.1"/>
</dbReference>
<keyword evidence="2" id="KW-0812">Transmembrane</keyword>
<evidence type="ECO:0000313" key="4">
    <source>
        <dbReference type="EMBL" id="MFC5499236.1"/>
    </source>
</evidence>
<evidence type="ECO:0000256" key="2">
    <source>
        <dbReference type="SAM" id="Phobius"/>
    </source>
</evidence>
<proteinExistence type="predicted"/>
<evidence type="ECO:0000259" key="3">
    <source>
        <dbReference type="Pfam" id="PF14341"/>
    </source>
</evidence>
<sequence>MKKPSMSQPRTTVPLAARDQRGVVLIIALVMLVVISLLATFSIRNALSSEGVSGNVRTTQLATQAAEVALRYCEDAIVNNVKNGTLLPSGMTVQPPVAAASAPLGVNTANWDGTRTGVFVIPTASVNLASATFARMPECVSEQIPIVNATANGLTTTSTYLITARGFGPEVASGTGRPEGSEVWMQSTLEVP</sequence>
<keyword evidence="2" id="KW-1133">Transmembrane helix</keyword>
<feature type="domain" description="Type 4 fimbrial biogenesis protein PilX N-terminal" evidence="3">
    <location>
        <begin position="21"/>
        <end position="71"/>
    </location>
</feature>
<dbReference type="Pfam" id="PF14341">
    <property type="entry name" value="PilX_N"/>
    <property type="match status" value="1"/>
</dbReference>
<dbReference type="Proteomes" id="UP001596037">
    <property type="component" value="Unassembled WGS sequence"/>
</dbReference>
<keyword evidence="2" id="KW-0472">Membrane</keyword>
<comment type="caution">
    <text evidence="4">The sequence shown here is derived from an EMBL/GenBank/DDBJ whole genome shotgun (WGS) entry which is preliminary data.</text>
</comment>
<gene>
    <name evidence="4" type="ORF">ACFPOE_16945</name>
</gene>
<evidence type="ECO:0000256" key="1">
    <source>
        <dbReference type="SAM" id="MobiDB-lite"/>
    </source>
</evidence>
<protein>
    <submittedName>
        <fullName evidence="4">PilX N-terminal domain-containing pilus assembly protein</fullName>
    </submittedName>
</protein>
<organism evidence="4 5">
    <name type="scientific">Caenimonas terrae</name>
    <dbReference type="NCBI Taxonomy" id="696074"/>
    <lineage>
        <taxon>Bacteria</taxon>
        <taxon>Pseudomonadati</taxon>
        <taxon>Pseudomonadota</taxon>
        <taxon>Betaproteobacteria</taxon>
        <taxon>Burkholderiales</taxon>
        <taxon>Comamonadaceae</taxon>
        <taxon>Caenimonas</taxon>
    </lineage>
</organism>
<keyword evidence="5" id="KW-1185">Reference proteome</keyword>
<dbReference type="InterPro" id="IPR025746">
    <property type="entry name" value="PilX_N_dom"/>
</dbReference>
<accession>A0ABW0NFT1</accession>
<feature type="region of interest" description="Disordered" evidence="1">
    <location>
        <begin position="171"/>
        <end position="192"/>
    </location>
</feature>
<reference evidence="5" key="1">
    <citation type="journal article" date="2019" name="Int. J. Syst. Evol. Microbiol.">
        <title>The Global Catalogue of Microorganisms (GCM) 10K type strain sequencing project: providing services to taxonomists for standard genome sequencing and annotation.</title>
        <authorList>
            <consortium name="The Broad Institute Genomics Platform"/>
            <consortium name="The Broad Institute Genome Sequencing Center for Infectious Disease"/>
            <person name="Wu L."/>
            <person name="Ma J."/>
        </authorList>
    </citation>
    <scope>NUCLEOTIDE SEQUENCE [LARGE SCALE GENOMIC DNA]</scope>
    <source>
        <strain evidence="5">CCUG 57401</strain>
    </source>
</reference>
<feature type="transmembrane region" description="Helical" evidence="2">
    <location>
        <begin position="21"/>
        <end position="43"/>
    </location>
</feature>